<protein>
    <recommendedName>
        <fullName evidence="10">Type I restriction enzyme endonuclease subunit</fullName>
        <shortName evidence="10">R protein</shortName>
        <ecNumber evidence="10">3.1.21.3</ecNumber>
    </recommendedName>
</protein>
<dbReference type="InterPro" id="IPR014001">
    <property type="entry name" value="Helicase_ATP-bd"/>
</dbReference>
<dbReference type="EMBL" id="JAEMHM010000014">
    <property type="protein sequence ID" value="MBJ6726366.1"/>
    <property type="molecule type" value="Genomic_DNA"/>
</dbReference>
<dbReference type="PANTHER" id="PTHR30195:SF15">
    <property type="entry name" value="TYPE I RESTRICTION ENZYME HINDI ENDONUCLEASE SUBUNIT"/>
    <property type="match status" value="1"/>
</dbReference>
<keyword evidence="3" id="KW-0540">Nuclease</keyword>
<evidence type="ECO:0000256" key="8">
    <source>
        <dbReference type="ARBA" id="ARBA00022840"/>
    </source>
</evidence>
<evidence type="ECO:0000256" key="2">
    <source>
        <dbReference type="ARBA" id="ARBA00008598"/>
    </source>
</evidence>
<evidence type="ECO:0000313" key="12">
    <source>
        <dbReference type="EMBL" id="MBJ6726366.1"/>
    </source>
</evidence>
<dbReference type="CDD" id="cd22332">
    <property type="entry name" value="HsdR_N"/>
    <property type="match status" value="1"/>
</dbReference>
<evidence type="ECO:0000256" key="6">
    <source>
        <dbReference type="ARBA" id="ARBA00022759"/>
    </source>
</evidence>
<evidence type="ECO:0000256" key="10">
    <source>
        <dbReference type="RuleBase" id="RU364115"/>
    </source>
</evidence>
<keyword evidence="7 10" id="KW-0378">Hydrolase</keyword>
<comment type="similarity">
    <text evidence="2 10">Belongs to the HsdR family.</text>
</comment>
<evidence type="ECO:0000256" key="1">
    <source>
        <dbReference type="ARBA" id="ARBA00000851"/>
    </source>
</evidence>
<evidence type="ECO:0000256" key="3">
    <source>
        <dbReference type="ARBA" id="ARBA00022722"/>
    </source>
</evidence>
<keyword evidence="6" id="KW-0255">Endonuclease</keyword>
<reference evidence="12" key="1">
    <citation type="submission" date="2020-12" db="EMBL/GenBank/DDBJ databases">
        <title>Geomonas sp. Red875, isolated from river sediment.</title>
        <authorList>
            <person name="Xu Z."/>
            <person name="Zhang Z."/>
            <person name="Masuda Y."/>
            <person name="Itoh H."/>
            <person name="Senoo K."/>
        </authorList>
    </citation>
    <scope>NUCLEOTIDE SEQUENCE</scope>
    <source>
        <strain evidence="12">Red875</strain>
    </source>
</reference>
<gene>
    <name evidence="12" type="ORF">JFN93_16775</name>
</gene>
<comment type="function">
    <text evidence="10">Subunit R is required for both nuclease and ATPase activities, but not for modification.</text>
</comment>
<accession>A0A8J7JFM8</accession>
<dbReference type="NCBIfam" id="TIGR00348">
    <property type="entry name" value="hsdR"/>
    <property type="match status" value="1"/>
</dbReference>
<dbReference type="Proteomes" id="UP000636888">
    <property type="component" value="Unassembled WGS sequence"/>
</dbReference>
<dbReference type="InterPro" id="IPR051268">
    <property type="entry name" value="Type-I_R_enzyme_R_subunit"/>
</dbReference>
<dbReference type="Gene3D" id="3.90.1570.50">
    <property type="match status" value="1"/>
</dbReference>
<keyword evidence="8 10" id="KW-0067">ATP-binding</keyword>
<dbReference type="GO" id="GO:0003677">
    <property type="term" value="F:DNA binding"/>
    <property type="evidence" value="ECO:0007669"/>
    <property type="project" value="UniProtKB-KW"/>
</dbReference>
<evidence type="ECO:0000256" key="4">
    <source>
        <dbReference type="ARBA" id="ARBA00022741"/>
    </source>
</evidence>
<dbReference type="RefSeq" id="WP_199385283.1">
    <property type="nucleotide sequence ID" value="NZ_JAEMHM010000014.1"/>
</dbReference>
<dbReference type="InterPro" id="IPR055180">
    <property type="entry name" value="HsdR_RecA-like_helicase_dom_2"/>
</dbReference>
<name>A0A8J7JFM8_9BACT</name>
<evidence type="ECO:0000313" key="13">
    <source>
        <dbReference type="Proteomes" id="UP000636888"/>
    </source>
</evidence>
<dbReference type="InterPro" id="IPR040980">
    <property type="entry name" value="SWI2_SNF2"/>
</dbReference>
<evidence type="ECO:0000256" key="9">
    <source>
        <dbReference type="ARBA" id="ARBA00023125"/>
    </source>
</evidence>
<evidence type="ECO:0000256" key="7">
    <source>
        <dbReference type="ARBA" id="ARBA00022801"/>
    </source>
</evidence>
<evidence type="ECO:0000259" key="11">
    <source>
        <dbReference type="PROSITE" id="PS51192"/>
    </source>
</evidence>
<evidence type="ECO:0000256" key="5">
    <source>
        <dbReference type="ARBA" id="ARBA00022747"/>
    </source>
</evidence>
<comment type="caution">
    <text evidence="12">The sequence shown here is derived from an EMBL/GenBank/DDBJ whole genome shotgun (WGS) entry which is preliminary data.</text>
</comment>
<dbReference type="Pfam" id="PF18766">
    <property type="entry name" value="SWI2_SNF2"/>
    <property type="match status" value="1"/>
</dbReference>
<dbReference type="PANTHER" id="PTHR30195">
    <property type="entry name" value="TYPE I SITE-SPECIFIC DEOXYRIBONUCLEASE PROTEIN SUBUNIT M AND R"/>
    <property type="match status" value="1"/>
</dbReference>
<dbReference type="InterPro" id="IPR004473">
    <property type="entry name" value="Restrct_endonuc_typeI_HsdR"/>
</dbReference>
<dbReference type="InterPro" id="IPR027417">
    <property type="entry name" value="P-loop_NTPase"/>
</dbReference>
<keyword evidence="13" id="KW-1185">Reference proteome</keyword>
<dbReference type="InterPro" id="IPR007409">
    <property type="entry name" value="Restrct_endonuc_type1_HsdR_N"/>
</dbReference>
<comment type="subunit">
    <text evidence="10">The type I restriction/modification system is composed of three polypeptides R, M and S.</text>
</comment>
<dbReference type="EC" id="3.1.21.3" evidence="10"/>
<dbReference type="Pfam" id="PF22679">
    <property type="entry name" value="T1R_D3-like"/>
    <property type="match status" value="1"/>
</dbReference>
<proteinExistence type="inferred from homology"/>
<dbReference type="SUPFAM" id="SSF52540">
    <property type="entry name" value="P-loop containing nucleoside triphosphate hydrolases"/>
    <property type="match status" value="2"/>
</dbReference>
<dbReference type="Gene3D" id="3.40.50.300">
    <property type="entry name" value="P-loop containing nucleotide triphosphate hydrolases"/>
    <property type="match status" value="3"/>
</dbReference>
<feature type="domain" description="Helicase ATP-binding" evidence="11">
    <location>
        <begin position="302"/>
        <end position="462"/>
    </location>
</feature>
<sequence length="993" mass="113080">MTFFNEENTVEQLVLDTLTDRDNQWCIAEPQADYLDSHLTLLISNLKWRFVAAEELPRQHSDVLVESMMRDALIRLNPEIKAQPDRADEVLYRLRTIPLSVQSEGLVRANELFAEWLRGEKSMPFGERGEHTPVRLIDFENLSNNDYVVTNQWVYPVKEGGRRFDIVMLVNGIPLVVGEAKTPVRPAVTWVDGASDIHNGYEQSVPQMFVPNVLSFATEGKCYRYGSVRMPIDIWGPWHEGNNKAEGTLADVQRSIRSMLRPHVVLDILQNFTLFATDKKHRRIKIICRYQQYEGANLMVARVVKGYPKKGLIWHFQGSGKSLLMVFAAQKLRMHRKLGNPTVMIVVDRIDLDTQITATFNAADIPNMIGAATRQELQSLLAADTRKIIITTIHKFGEADGRLNERSNIIVMVDEAHRTQEGDLGRKMRDALPNAFLFGLTGTPINKRDHNTFWAFGADEDEQGYMSRYSFQDSIRDKATLPLHFEAVDVKLHINKDAIDEAYSQMTDELSELDRDDLAKRAAKMAVLIKAPARVNAICQHIVKHFQEKVEPNGFKAQVVTFDRECCVLYKKAMDELVGPEASAIVMHTQGGKSDEYAEWKLAKDEEEKLLDRFRDPNDPLKFLIVTSKLLTGFDAPILQVMYLDKPMKDHNLLQAICRTNRVYPGKTHGLIVDYLGIFDDVATALDFDEKAVQKVITNLDDLKKELPGVVARCLAFFPGVDRTVGGYEGLIAAQDCLPDNETRDKFAAEYSVLARLWEALSPDPCLGPYEKDYKWLTQVYESVKPPSGNGKLLWHALGAKTIELVHENVHLETVRDDLDTLVMDAEVLEGLLDAKDPDKKSKEIEIKLIARLRKHKDNPKFVALGERLEKLKERHEQGLLHSLDFLKELLTLAKEVVQAEKQVDPVDEQAKAKAALTELFAEVKNGKTPMVVERIVTDIDEIVRLVRFPGWQNTKAGEREVQKALRKVIYVKYQVKDQDLFDKAFGYIRQYY</sequence>
<organism evidence="12 13">
    <name type="scientific">Geomesophilobacter sediminis</name>
    <dbReference type="NCBI Taxonomy" id="2798584"/>
    <lineage>
        <taxon>Bacteria</taxon>
        <taxon>Pseudomonadati</taxon>
        <taxon>Thermodesulfobacteriota</taxon>
        <taxon>Desulfuromonadia</taxon>
        <taxon>Geobacterales</taxon>
        <taxon>Geobacteraceae</taxon>
        <taxon>Geomesophilobacter</taxon>
    </lineage>
</organism>
<keyword evidence="5 10" id="KW-0680">Restriction system</keyword>
<dbReference type="CDD" id="cd18030">
    <property type="entry name" value="DEXHc_RE_I_HsdR"/>
    <property type="match status" value="1"/>
</dbReference>
<keyword evidence="4 10" id="KW-0547">Nucleotide-binding</keyword>
<dbReference type="CDD" id="cd18800">
    <property type="entry name" value="SF2_C_EcoR124I-like"/>
    <property type="match status" value="1"/>
</dbReference>
<dbReference type="SMART" id="SM00487">
    <property type="entry name" value="DEXDc"/>
    <property type="match status" value="1"/>
</dbReference>
<comment type="catalytic activity">
    <reaction evidence="1 10">
        <text>Endonucleolytic cleavage of DNA to give random double-stranded fragments with terminal 5'-phosphates, ATP is simultaneously hydrolyzed.</text>
        <dbReference type="EC" id="3.1.21.3"/>
    </reaction>
</comment>
<dbReference type="GO" id="GO:0009307">
    <property type="term" value="P:DNA restriction-modification system"/>
    <property type="evidence" value="ECO:0007669"/>
    <property type="project" value="UniProtKB-KW"/>
</dbReference>
<dbReference type="PROSITE" id="PS51192">
    <property type="entry name" value="HELICASE_ATP_BIND_1"/>
    <property type="match status" value="1"/>
</dbReference>
<dbReference type="GO" id="GO:0009035">
    <property type="term" value="F:type I site-specific deoxyribonuclease activity"/>
    <property type="evidence" value="ECO:0007669"/>
    <property type="project" value="UniProtKB-EC"/>
</dbReference>
<dbReference type="Pfam" id="PF04313">
    <property type="entry name" value="HSDR_N"/>
    <property type="match status" value="1"/>
</dbReference>
<dbReference type="GO" id="GO:0005524">
    <property type="term" value="F:ATP binding"/>
    <property type="evidence" value="ECO:0007669"/>
    <property type="project" value="UniProtKB-KW"/>
</dbReference>
<dbReference type="AlphaFoldDB" id="A0A8J7JFM8"/>
<keyword evidence="9 10" id="KW-0238">DNA-binding</keyword>